<evidence type="ECO:0000313" key="3">
    <source>
        <dbReference type="Proteomes" id="UP000198519"/>
    </source>
</evidence>
<name>A0A1I4TN77_9GAMM</name>
<dbReference type="EMBL" id="FOUE01000008">
    <property type="protein sequence ID" value="SFM78020.1"/>
    <property type="molecule type" value="Genomic_DNA"/>
</dbReference>
<feature type="signal peptide" evidence="1">
    <location>
        <begin position="1"/>
        <end position="21"/>
    </location>
</feature>
<sequence>MTIKKAVLALACFSMGLEATAAAPENRATGANTSELSSFIGDGQWGTTLLGDKLAFGDGAYRAFSRLDANGIPLSVGVVFHKDTLEGMPGGEGQPMHDGKTCFDVDGNNDIDIHSECVGGHSKTMHFGDNSTPFNSITINWEPHGHIPAGVYDKPHLDFHFYTASQTERHLITPGPCPGLMNCAQEQEAIVPVPDQYIHPDYMNTQLAFAHMGNHYVDSLSPELNGGDYTHTFILGAYDGRITFYEPMITREFLLTQPNSCFPIKQPQAFQESGYYPQSYCIRYNPWLEHYKVSLEDFQYQQAW</sequence>
<dbReference type="AlphaFoldDB" id="A0A1I4TN77"/>
<keyword evidence="3" id="KW-1185">Reference proteome</keyword>
<dbReference type="OrthoDB" id="2867208at2"/>
<evidence type="ECO:0000256" key="1">
    <source>
        <dbReference type="SAM" id="SignalP"/>
    </source>
</evidence>
<dbReference type="RefSeq" id="WP_092026674.1">
    <property type="nucleotide sequence ID" value="NZ_FOUE01000008.1"/>
</dbReference>
<reference evidence="3" key="1">
    <citation type="submission" date="2016-10" db="EMBL/GenBank/DDBJ databases">
        <authorList>
            <person name="Varghese N."/>
            <person name="Submissions S."/>
        </authorList>
    </citation>
    <scope>NUCLEOTIDE SEQUENCE [LARGE SCALE GENOMIC DNA]</scope>
    <source>
        <strain evidence="3">CGMCC 1.7061</strain>
    </source>
</reference>
<accession>A0A1I4TN77</accession>
<feature type="chain" id="PRO_5011515902" description="DUF5602 domain-containing protein" evidence="1">
    <location>
        <begin position="22"/>
        <end position="304"/>
    </location>
</feature>
<dbReference type="Proteomes" id="UP000198519">
    <property type="component" value="Unassembled WGS sequence"/>
</dbReference>
<protein>
    <recommendedName>
        <fullName evidence="4">DUF5602 domain-containing protein</fullName>
    </recommendedName>
</protein>
<evidence type="ECO:0000313" key="2">
    <source>
        <dbReference type="EMBL" id="SFM78020.1"/>
    </source>
</evidence>
<proteinExistence type="predicted"/>
<dbReference type="STRING" id="488535.SAMN04487963_3675"/>
<gene>
    <name evidence="2" type="ORF">SAMN04487963_3675</name>
</gene>
<organism evidence="2 3">
    <name type="scientific">Marinobacter zhejiangensis</name>
    <dbReference type="NCBI Taxonomy" id="488535"/>
    <lineage>
        <taxon>Bacteria</taxon>
        <taxon>Pseudomonadati</taxon>
        <taxon>Pseudomonadota</taxon>
        <taxon>Gammaproteobacteria</taxon>
        <taxon>Pseudomonadales</taxon>
        <taxon>Marinobacteraceae</taxon>
        <taxon>Marinobacter</taxon>
    </lineage>
</organism>
<keyword evidence="1" id="KW-0732">Signal</keyword>
<evidence type="ECO:0008006" key="4">
    <source>
        <dbReference type="Google" id="ProtNLM"/>
    </source>
</evidence>